<evidence type="ECO:0000313" key="2">
    <source>
        <dbReference type="EMBL" id="SVE32550.1"/>
    </source>
</evidence>
<dbReference type="GO" id="GO:0005829">
    <property type="term" value="C:cytosol"/>
    <property type="evidence" value="ECO:0007669"/>
    <property type="project" value="TreeGrafter"/>
</dbReference>
<dbReference type="PANTHER" id="PTHR11365:SF23">
    <property type="entry name" value="HYPOTHETICAL 5-OXOPROLINASE (EUROFUNG)-RELATED"/>
    <property type="match status" value="1"/>
</dbReference>
<evidence type="ECO:0000259" key="1">
    <source>
        <dbReference type="Pfam" id="PF02538"/>
    </source>
</evidence>
<dbReference type="EMBL" id="UINC01209503">
    <property type="protein sequence ID" value="SVE32550.1"/>
    <property type="molecule type" value="Genomic_DNA"/>
</dbReference>
<protein>
    <recommendedName>
        <fullName evidence="1">Hydantoinase B/oxoprolinase domain-containing protein</fullName>
    </recommendedName>
</protein>
<gene>
    <name evidence="2" type="ORF">METZ01_LOCUS485404</name>
</gene>
<dbReference type="GO" id="GO:0006749">
    <property type="term" value="P:glutathione metabolic process"/>
    <property type="evidence" value="ECO:0007669"/>
    <property type="project" value="TreeGrafter"/>
</dbReference>
<dbReference type="GO" id="GO:0017168">
    <property type="term" value="F:5-oxoprolinase (ATP-hydrolyzing) activity"/>
    <property type="evidence" value="ECO:0007669"/>
    <property type="project" value="TreeGrafter"/>
</dbReference>
<sequence length="219" mass="23556">MKKDNMKVDHVTASVIQGALENIAVEMGYKLMRMSYSSIIRESEDFGAALVDSEGRGLAESAQSTPLQSGPIPGYVRGVLRILAERGETIQPGDVIMHNDAYAGASHGPDVGFIVPVFHEDTLIAFATTTAHHLDIGALTPGSCGIVDAIDAYAEGLQFKAIKVYEQGQKVVPVWHLLRDNIRVSDLVVGDMEAQIAAARFGAEQLGELINRYGLTTFA</sequence>
<dbReference type="PANTHER" id="PTHR11365">
    <property type="entry name" value="5-OXOPROLINASE RELATED"/>
    <property type="match status" value="1"/>
</dbReference>
<dbReference type="AlphaFoldDB" id="A0A383CKG0"/>
<dbReference type="InterPro" id="IPR003692">
    <property type="entry name" value="Hydantoinase_B"/>
</dbReference>
<feature type="non-terminal residue" evidence="2">
    <location>
        <position position="219"/>
    </location>
</feature>
<dbReference type="Pfam" id="PF02538">
    <property type="entry name" value="Hydantoinase_B"/>
    <property type="match status" value="1"/>
</dbReference>
<organism evidence="2">
    <name type="scientific">marine metagenome</name>
    <dbReference type="NCBI Taxonomy" id="408172"/>
    <lineage>
        <taxon>unclassified sequences</taxon>
        <taxon>metagenomes</taxon>
        <taxon>ecological metagenomes</taxon>
    </lineage>
</organism>
<feature type="domain" description="Hydantoinase B/oxoprolinase" evidence="1">
    <location>
        <begin position="9"/>
        <end position="218"/>
    </location>
</feature>
<name>A0A383CKG0_9ZZZZ</name>
<accession>A0A383CKG0</accession>
<dbReference type="InterPro" id="IPR045079">
    <property type="entry name" value="Oxoprolinase-like"/>
</dbReference>
<reference evidence="2" key="1">
    <citation type="submission" date="2018-05" db="EMBL/GenBank/DDBJ databases">
        <authorList>
            <person name="Lanie J.A."/>
            <person name="Ng W.-L."/>
            <person name="Kazmierczak K.M."/>
            <person name="Andrzejewski T.M."/>
            <person name="Davidsen T.M."/>
            <person name="Wayne K.J."/>
            <person name="Tettelin H."/>
            <person name="Glass J.I."/>
            <person name="Rusch D."/>
            <person name="Podicherti R."/>
            <person name="Tsui H.-C.T."/>
            <person name="Winkler M.E."/>
        </authorList>
    </citation>
    <scope>NUCLEOTIDE SEQUENCE</scope>
</reference>
<proteinExistence type="predicted"/>